<reference evidence="2 3" key="1">
    <citation type="journal article" date="2018" name="PLoS Genet.">
        <title>Population sequencing reveals clonal diversity and ancestral inbreeding in the grapevine cultivar Chardonnay.</title>
        <authorList>
            <person name="Roach M.J."/>
            <person name="Johnson D.L."/>
            <person name="Bohlmann J."/>
            <person name="van Vuuren H.J."/>
            <person name="Jones S.J."/>
            <person name="Pretorius I.S."/>
            <person name="Schmidt S.A."/>
            <person name="Borneman A.R."/>
        </authorList>
    </citation>
    <scope>NUCLEOTIDE SEQUENCE [LARGE SCALE GENOMIC DNA]</scope>
    <source>
        <strain evidence="3">cv. Chardonnay</strain>
        <tissue evidence="2">Leaf</tissue>
    </source>
</reference>
<dbReference type="EMBL" id="QGNW01000046">
    <property type="protein sequence ID" value="RVX07211.1"/>
    <property type="molecule type" value="Genomic_DNA"/>
</dbReference>
<sequence length="394" mass="41655">MERRRGGRCWFIVDLKSFEISINFVGGKLCGTILERSKGFSSRIRFVNSSLRCLLEGVEVCYREEWLGKVGKGILRGWVLLTDKLCSLGIVLPTEDKEGSGIEGVKEGRRGEVQVEEEEKKRSFVEVVKAKVGRIGDAVWLRLGEFEVAEEAERVMRKGIRCFEDKTFHLERWGLEVVSPLVLVVVLMQGKEWSKVRDEGGLVSHVGSSVGPSREQVQSLGDGAVGPVVDGKAEQVGVVSDLYGMGMVGGAEAGAGKDGKGKGVVEDTGVCSDVGVVLRGKGSGPSVFWAKSDKGLRKGLSLGALGAGGPWGSSQANSPAVSQVGLAQMTVAGGLNGVRASVVETSCLERRFLEVILGAASLAEARGKSGADESLLEEASRGRGGGCRSGPCGV</sequence>
<gene>
    <name evidence="2" type="ORF">CK203_022619</name>
</gene>
<accession>A0A438JE36</accession>
<dbReference type="Proteomes" id="UP000288805">
    <property type="component" value="Unassembled WGS sequence"/>
</dbReference>
<evidence type="ECO:0000313" key="3">
    <source>
        <dbReference type="Proteomes" id="UP000288805"/>
    </source>
</evidence>
<evidence type="ECO:0000256" key="1">
    <source>
        <dbReference type="SAM" id="MobiDB-lite"/>
    </source>
</evidence>
<proteinExistence type="predicted"/>
<feature type="region of interest" description="Disordered" evidence="1">
    <location>
        <begin position="372"/>
        <end position="394"/>
    </location>
</feature>
<organism evidence="2 3">
    <name type="scientific">Vitis vinifera</name>
    <name type="common">Grape</name>
    <dbReference type="NCBI Taxonomy" id="29760"/>
    <lineage>
        <taxon>Eukaryota</taxon>
        <taxon>Viridiplantae</taxon>
        <taxon>Streptophyta</taxon>
        <taxon>Embryophyta</taxon>
        <taxon>Tracheophyta</taxon>
        <taxon>Spermatophyta</taxon>
        <taxon>Magnoliopsida</taxon>
        <taxon>eudicotyledons</taxon>
        <taxon>Gunneridae</taxon>
        <taxon>Pentapetalae</taxon>
        <taxon>rosids</taxon>
        <taxon>Vitales</taxon>
        <taxon>Vitaceae</taxon>
        <taxon>Viteae</taxon>
        <taxon>Vitis</taxon>
    </lineage>
</organism>
<name>A0A438JE36_VITVI</name>
<evidence type="ECO:0008006" key="4">
    <source>
        <dbReference type="Google" id="ProtNLM"/>
    </source>
</evidence>
<comment type="caution">
    <text evidence="2">The sequence shown here is derived from an EMBL/GenBank/DDBJ whole genome shotgun (WGS) entry which is preliminary data.</text>
</comment>
<protein>
    <recommendedName>
        <fullName evidence="4">DUF4283 domain-containing protein</fullName>
    </recommendedName>
</protein>
<evidence type="ECO:0000313" key="2">
    <source>
        <dbReference type="EMBL" id="RVX07211.1"/>
    </source>
</evidence>
<dbReference type="AlphaFoldDB" id="A0A438JE36"/>
<feature type="compositionally biased region" description="Gly residues" evidence="1">
    <location>
        <begin position="382"/>
        <end position="394"/>
    </location>
</feature>